<dbReference type="CDD" id="cd00340">
    <property type="entry name" value="GSH_Peroxidase"/>
    <property type="match status" value="1"/>
</dbReference>
<dbReference type="PANTHER" id="PTHR11592">
    <property type="entry name" value="GLUTATHIONE PEROXIDASE"/>
    <property type="match status" value="1"/>
</dbReference>
<evidence type="ECO:0000256" key="4">
    <source>
        <dbReference type="PIRSR" id="PIRSR000303-1"/>
    </source>
</evidence>
<reference evidence="7 8" key="1">
    <citation type="submission" date="2019-02" db="EMBL/GenBank/DDBJ databases">
        <title>Deep-cultivation of Planctomycetes and their phenomic and genomic characterization uncovers novel biology.</title>
        <authorList>
            <person name="Wiegand S."/>
            <person name="Jogler M."/>
            <person name="Boedeker C."/>
            <person name="Pinto D."/>
            <person name="Vollmers J."/>
            <person name="Rivas-Marin E."/>
            <person name="Kohn T."/>
            <person name="Peeters S.H."/>
            <person name="Heuer A."/>
            <person name="Rast P."/>
            <person name="Oberbeckmann S."/>
            <person name="Bunk B."/>
            <person name="Jeske O."/>
            <person name="Meyerdierks A."/>
            <person name="Storesund J.E."/>
            <person name="Kallscheuer N."/>
            <person name="Luecker S."/>
            <person name="Lage O.M."/>
            <person name="Pohl T."/>
            <person name="Merkel B.J."/>
            <person name="Hornburger P."/>
            <person name="Mueller R.-W."/>
            <person name="Bruemmer F."/>
            <person name="Labrenz M."/>
            <person name="Spormann A.M."/>
            <person name="Op Den Camp H."/>
            <person name="Overmann J."/>
            <person name="Amann R."/>
            <person name="Jetten M.S.M."/>
            <person name="Mascher T."/>
            <person name="Medema M.H."/>
            <person name="Devos D.P."/>
            <person name="Kaster A.-K."/>
            <person name="Ovreas L."/>
            <person name="Rohde M."/>
            <person name="Galperin M.Y."/>
            <person name="Jogler C."/>
        </authorList>
    </citation>
    <scope>NUCLEOTIDE SEQUENCE [LARGE SCALE GENOMIC DNA]</scope>
    <source>
        <strain evidence="7 8">Mal64</strain>
    </source>
</reference>
<dbReference type="InterPro" id="IPR036249">
    <property type="entry name" value="Thioredoxin-like_sf"/>
</dbReference>
<dbReference type="InterPro" id="IPR013766">
    <property type="entry name" value="Thioredoxin_domain"/>
</dbReference>
<dbReference type="FunFam" id="3.40.30.10:FF:000010">
    <property type="entry name" value="Glutathione peroxidase"/>
    <property type="match status" value="1"/>
</dbReference>
<gene>
    <name evidence="7" type="primary">gpx2</name>
    <name evidence="7" type="ORF">Mal64_19810</name>
</gene>
<dbReference type="PIRSF" id="PIRSF000303">
    <property type="entry name" value="Glutathion_perox"/>
    <property type="match status" value="1"/>
</dbReference>
<accession>A0A5C5ZMV7</accession>
<dbReference type="PROSITE" id="PS00460">
    <property type="entry name" value="GLUTATHIONE_PEROXID_1"/>
    <property type="match status" value="1"/>
</dbReference>
<keyword evidence="2 5" id="KW-0575">Peroxidase</keyword>
<dbReference type="PANTHER" id="PTHR11592:SF78">
    <property type="entry name" value="GLUTATHIONE PEROXIDASE"/>
    <property type="match status" value="1"/>
</dbReference>
<feature type="active site" evidence="4">
    <location>
        <position position="59"/>
    </location>
</feature>
<protein>
    <recommendedName>
        <fullName evidence="5">Glutathione peroxidase</fullName>
    </recommendedName>
</protein>
<dbReference type="GO" id="GO:0034599">
    <property type="term" value="P:cellular response to oxidative stress"/>
    <property type="evidence" value="ECO:0007669"/>
    <property type="project" value="TreeGrafter"/>
</dbReference>
<dbReference type="AlphaFoldDB" id="A0A5C5ZMV7"/>
<name>A0A5C5ZMV7_9BACT</name>
<dbReference type="PROSITE" id="PS51355">
    <property type="entry name" value="GLUTATHIONE_PEROXID_3"/>
    <property type="match status" value="1"/>
</dbReference>
<evidence type="ECO:0000313" key="7">
    <source>
        <dbReference type="EMBL" id="TWT88498.1"/>
    </source>
</evidence>
<feature type="domain" description="Thioredoxin" evidence="6">
    <location>
        <begin position="20"/>
        <end position="187"/>
    </location>
</feature>
<evidence type="ECO:0000256" key="1">
    <source>
        <dbReference type="ARBA" id="ARBA00006926"/>
    </source>
</evidence>
<dbReference type="SUPFAM" id="SSF52833">
    <property type="entry name" value="Thioredoxin-like"/>
    <property type="match status" value="1"/>
</dbReference>
<keyword evidence="3 5" id="KW-0560">Oxidoreductase</keyword>
<dbReference type="EMBL" id="SJPQ01000002">
    <property type="protein sequence ID" value="TWT88498.1"/>
    <property type="molecule type" value="Genomic_DNA"/>
</dbReference>
<proteinExistence type="inferred from homology"/>
<comment type="similarity">
    <text evidence="1 5">Belongs to the glutathione peroxidase family.</text>
</comment>
<evidence type="ECO:0000256" key="2">
    <source>
        <dbReference type="ARBA" id="ARBA00022559"/>
    </source>
</evidence>
<dbReference type="PRINTS" id="PR01011">
    <property type="entry name" value="GLUTPROXDASE"/>
</dbReference>
<dbReference type="Proteomes" id="UP000315440">
    <property type="component" value="Unassembled WGS sequence"/>
</dbReference>
<dbReference type="Pfam" id="PF00255">
    <property type="entry name" value="GSHPx"/>
    <property type="match status" value="1"/>
</dbReference>
<dbReference type="InterPro" id="IPR000889">
    <property type="entry name" value="Glutathione_peroxidase"/>
</dbReference>
<evidence type="ECO:0000259" key="6">
    <source>
        <dbReference type="PROSITE" id="PS51352"/>
    </source>
</evidence>
<dbReference type="InterPro" id="IPR029759">
    <property type="entry name" value="GPX_AS"/>
</dbReference>
<dbReference type="GO" id="GO:0004601">
    <property type="term" value="F:peroxidase activity"/>
    <property type="evidence" value="ECO:0007669"/>
    <property type="project" value="UniProtKB-KW"/>
</dbReference>
<organism evidence="7 8">
    <name type="scientific">Pseudobythopirellula maris</name>
    <dbReference type="NCBI Taxonomy" id="2527991"/>
    <lineage>
        <taxon>Bacteria</taxon>
        <taxon>Pseudomonadati</taxon>
        <taxon>Planctomycetota</taxon>
        <taxon>Planctomycetia</taxon>
        <taxon>Pirellulales</taxon>
        <taxon>Lacipirellulaceae</taxon>
        <taxon>Pseudobythopirellula</taxon>
    </lineage>
</organism>
<dbReference type="PROSITE" id="PS51352">
    <property type="entry name" value="THIOREDOXIN_2"/>
    <property type="match status" value="1"/>
</dbReference>
<evidence type="ECO:0000256" key="3">
    <source>
        <dbReference type="ARBA" id="ARBA00023002"/>
    </source>
</evidence>
<dbReference type="Gene3D" id="3.40.30.10">
    <property type="entry name" value="Glutaredoxin"/>
    <property type="match status" value="1"/>
</dbReference>
<sequence>MTMAQETPPTEPKVIAEAQAQAPPAALNFDMETIDGQLVNLAEKYQGKVVLLVNVASRCGLTPQYEQLEALYSKHADQGLAIVGVPCNQFLSQEPGTAAEIQEFCKRKYGVSFDLMAKVNVKSNKPGQCPLYEFLTSEDTNPGFAGNISWNFEKFVISRSGEVVGRFGPRTKPDAVEVVSAIETELAK</sequence>
<evidence type="ECO:0000313" key="8">
    <source>
        <dbReference type="Proteomes" id="UP000315440"/>
    </source>
</evidence>
<comment type="caution">
    <text evidence="7">The sequence shown here is derived from an EMBL/GenBank/DDBJ whole genome shotgun (WGS) entry which is preliminary data.</text>
</comment>
<evidence type="ECO:0000256" key="5">
    <source>
        <dbReference type="RuleBase" id="RU000499"/>
    </source>
</evidence>
<keyword evidence="8" id="KW-1185">Reference proteome</keyword>